<dbReference type="Gene3D" id="1.10.630.10">
    <property type="entry name" value="Cytochrome P450"/>
    <property type="match status" value="1"/>
</dbReference>
<comment type="similarity">
    <text evidence="1 2">Belongs to the cytochrome P450 family.</text>
</comment>
<feature type="region of interest" description="Disordered" evidence="3">
    <location>
        <begin position="1"/>
        <end position="28"/>
    </location>
</feature>
<evidence type="ECO:0000313" key="5">
    <source>
        <dbReference type="Proteomes" id="UP000194761"/>
    </source>
</evidence>
<sequence>MSSLPSPESSATCPVAHPLDQGPDGVNRPGLYKNAQYHALRETDTGVVEIIRANGTPGKLVTRYDDVKKVLRQEGCSREAALDVDDVGLEGTLLGLDGDNHAAVRNVVKDCFTPQAIEKRRGEIENRAAMQLKAMLDQGEPVDLMETFAIPLTLETISDMLGLPQPDRLQFRQWGEAFLANSALTRADTDASALAMAGYLATLIEQRRQEPTADLLSQIAVGGAHLPPDRLLMLPIALVLGGWEATASSIGTFTQVLLTHPYAEHESAYAYLIDHPEMIPGAVTELERMFSTSAGDDMPRRVIRQMRLPSGAHLQPGEVVIPSHDAANFDPRVFPDPHRIDFARSPNKHLSFGHGPHHCIGRHLGHMEVEVAIGLLIRELPTLRLAISSQDIQYKAGHAVSGPIKLPVAWS</sequence>
<keyword evidence="2" id="KW-0503">Monooxygenase</keyword>
<dbReference type="InterPro" id="IPR036396">
    <property type="entry name" value="Cyt_P450_sf"/>
</dbReference>
<dbReference type="Pfam" id="PF00067">
    <property type="entry name" value="p450"/>
    <property type="match status" value="1"/>
</dbReference>
<evidence type="ECO:0000256" key="2">
    <source>
        <dbReference type="RuleBase" id="RU000461"/>
    </source>
</evidence>
<dbReference type="InterPro" id="IPR002397">
    <property type="entry name" value="Cyt_P450_B"/>
</dbReference>
<name>A0A243QVB3_9ACTN</name>
<dbReference type="InterPro" id="IPR001128">
    <property type="entry name" value="Cyt_P450"/>
</dbReference>
<dbReference type="Proteomes" id="UP000194761">
    <property type="component" value="Unassembled WGS sequence"/>
</dbReference>
<dbReference type="PROSITE" id="PS00086">
    <property type="entry name" value="CYTOCHROME_P450"/>
    <property type="match status" value="1"/>
</dbReference>
<keyword evidence="5" id="KW-1185">Reference proteome</keyword>
<dbReference type="GO" id="GO:0005506">
    <property type="term" value="F:iron ion binding"/>
    <property type="evidence" value="ECO:0007669"/>
    <property type="project" value="InterPro"/>
</dbReference>
<proteinExistence type="inferred from homology"/>
<dbReference type="GO" id="GO:0016705">
    <property type="term" value="F:oxidoreductase activity, acting on paired donors, with incorporation or reduction of molecular oxygen"/>
    <property type="evidence" value="ECO:0007669"/>
    <property type="project" value="InterPro"/>
</dbReference>
<dbReference type="InterPro" id="IPR017972">
    <property type="entry name" value="Cyt_P450_CS"/>
</dbReference>
<evidence type="ECO:0000256" key="1">
    <source>
        <dbReference type="ARBA" id="ARBA00010617"/>
    </source>
</evidence>
<accession>A0A243QVB3</accession>
<evidence type="ECO:0008006" key="6">
    <source>
        <dbReference type="Google" id="ProtNLM"/>
    </source>
</evidence>
<dbReference type="PRINTS" id="PR00359">
    <property type="entry name" value="BP450"/>
</dbReference>
<dbReference type="RefSeq" id="WP_086578375.1">
    <property type="nucleotide sequence ID" value="NZ_NGFP01000302.1"/>
</dbReference>
<dbReference type="CDD" id="cd11031">
    <property type="entry name" value="Cyp158A-like"/>
    <property type="match status" value="1"/>
</dbReference>
<comment type="caution">
    <text evidence="4">The sequence shown here is derived from an EMBL/GenBank/DDBJ whole genome shotgun (WGS) entry which is preliminary data.</text>
</comment>
<dbReference type="GO" id="GO:0020037">
    <property type="term" value="F:heme binding"/>
    <property type="evidence" value="ECO:0007669"/>
    <property type="project" value="InterPro"/>
</dbReference>
<dbReference type="SUPFAM" id="SSF48264">
    <property type="entry name" value="Cytochrome P450"/>
    <property type="match status" value="1"/>
</dbReference>
<evidence type="ECO:0000313" key="4">
    <source>
        <dbReference type="EMBL" id="OUC86160.1"/>
    </source>
</evidence>
<dbReference type="GO" id="GO:0004497">
    <property type="term" value="F:monooxygenase activity"/>
    <property type="evidence" value="ECO:0007669"/>
    <property type="project" value="UniProtKB-KW"/>
</dbReference>
<keyword evidence="2" id="KW-0408">Iron</keyword>
<organism evidence="4 5">
    <name type="scientific">Streptosporangium minutum</name>
    <dbReference type="NCBI Taxonomy" id="569862"/>
    <lineage>
        <taxon>Bacteria</taxon>
        <taxon>Bacillati</taxon>
        <taxon>Actinomycetota</taxon>
        <taxon>Actinomycetes</taxon>
        <taxon>Streptosporangiales</taxon>
        <taxon>Streptosporangiaceae</taxon>
        <taxon>Streptosporangium</taxon>
    </lineage>
</organism>
<keyword evidence="2" id="KW-0479">Metal-binding</keyword>
<dbReference type="PANTHER" id="PTHR46696:SF1">
    <property type="entry name" value="CYTOCHROME P450 YJIB-RELATED"/>
    <property type="match status" value="1"/>
</dbReference>
<gene>
    <name evidence="4" type="ORF">CA984_38795</name>
</gene>
<reference evidence="4 5" key="1">
    <citation type="submission" date="2017-05" db="EMBL/GenBank/DDBJ databases">
        <title>Biotechnological potential of actinobacteria isolated from South African environments.</title>
        <authorList>
            <person name="Le Roes-Hill M."/>
            <person name="Prins A."/>
            <person name="Durrell K.A."/>
        </authorList>
    </citation>
    <scope>NUCLEOTIDE SEQUENCE [LARGE SCALE GENOMIC DNA]</scope>
    <source>
        <strain evidence="4">M26</strain>
    </source>
</reference>
<protein>
    <recommendedName>
        <fullName evidence="6">Cytochrome P450</fullName>
    </recommendedName>
</protein>
<dbReference type="PANTHER" id="PTHR46696">
    <property type="entry name" value="P450, PUTATIVE (EUROFUNG)-RELATED"/>
    <property type="match status" value="1"/>
</dbReference>
<keyword evidence="2" id="KW-0560">Oxidoreductase</keyword>
<feature type="compositionally biased region" description="Polar residues" evidence="3">
    <location>
        <begin position="1"/>
        <end position="12"/>
    </location>
</feature>
<dbReference type="EMBL" id="NGFP01000302">
    <property type="protein sequence ID" value="OUC86160.1"/>
    <property type="molecule type" value="Genomic_DNA"/>
</dbReference>
<dbReference type="AlphaFoldDB" id="A0A243QVB3"/>
<keyword evidence="2" id="KW-0349">Heme</keyword>
<evidence type="ECO:0000256" key="3">
    <source>
        <dbReference type="SAM" id="MobiDB-lite"/>
    </source>
</evidence>